<gene>
    <name evidence="2" type="ORF">PAC_05537</name>
</gene>
<dbReference type="Proteomes" id="UP000184330">
    <property type="component" value="Unassembled WGS sequence"/>
</dbReference>
<evidence type="ECO:0000313" key="3">
    <source>
        <dbReference type="Proteomes" id="UP000184330"/>
    </source>
</evidence>
<name>A0A1L7WSA0_9HELO</name>
<feature type="compositionally biased region" description="Polar residues" evidence="1">
    <location>
        <begin position="15"/>
        <end position="52"/>
    </location>
</feature>
<feature type="compositionally biased region" description="Basic and acidic residues" evidence="1">
    <location>
        <begin position="1"/>
        <end position="12"/>
    </location>
</feature>
<reference evidence="2 3" key="1">
    <citation type="submission" date="2016-03" db="EMBL/GenBank/DDBJ databases">
        <authorList>
            <person name="Ploux O."/>
        </authorList>
    </citation>
    <scope>NUCLEOTIDE SEQUENCE [LARGE SCALE GENOMIC DNA]</scope>
    <source>
        <strain evidence="2 3">UAMH 11012</strain>
    </source>
</reference>
<dbReference type="EMBL" id="FJOG01000006">
    <property type="protein sequence ID" value="CZR55649.1"/>
    <property type="molecule type" value="Genomic_DNA"/>
</dbReference>
<dbReference type="AlphaFoldDB" id="A0A1L7WSA0"/>
<dbReference type="OrthoDB" id="10341850at2759"/>
<accession>A0A1L7WSA0</accession>
<evidence type="ECO:0000256" key="1">
    <source>
        <dbReference type="SAM" id="MobiDB-lite"/>
    </source>
</evidence>
<feature type="region of interest" description="Disordered" evidence="1">
    <location>
        <begin position="1"/>
        <end position="81"/>
    </location>
</feature>
<protein>
    <submittedName>
        <fullName evidence="2">Uncharacterized protein</fullName>
    </submittedName>
</protein>
<organism evidence="2 3">
    <name type="scientific">Phialocephala subalpina</name>
    <dbReference type="NCBI Taxonomy" id="576137"/>
    <lineage>
        <taxon>Eukaryota</taxon>
        <taxon>Fungi</taxon>
        <taxon>Dikarya</taxon>
        <taxon>Ascomycota</taxon>
        <taxon>Pezizomycotina</taxon>
        <taxon>Leotiomycetes</taxon>
        <taxon>Helotiales</taxon>
        <taxon>Mollisiaceae</taxon>
        <taxon>Phialocephala</taxon>
        <taxon>Phialocephala fortinii species complex</taxon>
    </lineage>
</organism>
<proteinExistence type="predicted"/>
<keyword evidence="3" id="KW-1185">Reference proteome</keyword>
<evidence type="ECO:0000313" key="2">
    <source>
        <dbReference type="EMBL" id="CZR55649.1"/>
    </source>
</evidence>
<sequence length="81" mass="8502">MSGEKSSKDSKKSKQGGNTTVQQSSTSNGNQYPSSTAATVGTPDTRSETGSSLWARDTGERVPWDSMLAGTGAWANTEDRS</sequence>